<proteinExistence type="predicted"/>
<evidence type="ECO:0000256" key="7">
    <source>
        <dbReference type="ARBA" id="ARBA00022840"/>
    </source>
</evidence>
<keyword evidence="8" id="KW-0902">Two-component regulatory system</keyword>
<dbReference type="InterPro" id="IPR011712">
    <property type="entry name" value="Sig_transdc_His_kin_sub3_dim/P"/>
</dbReference>
<dbReference type="EC" id="2.7.13.3" evidence="2"/>
<reference evidence="11 12" key="2">
    <citation type="journal article" date="2010" name="Stand. Genomic Sci.">
        <title>Complete genome sequence of Nakamurella multipartita type strain (Y-104).</title>
        <authorList>
            <person name="Tice H."/>
            <person name="Mayilraj S."/>
            <person name="Sims D."/>
            <person name="Lapidus A."/>
            <person name="Nolan M."/>
            <person name="Lucas S."/>
            <person name="Glavina Del Rio T."/>
            <person name="Copeland A."/>
            <person name="Cheng J.F."/>
            <person name="Meincke L."/>
            <person name="Bruce D."/>
            <person name="Goodwin L."/>
            <person name="Pitluck S."/>
            <person name="Ivanova N."/>
            <person name="Mavromatis K."/>
            <person name="Ovchinnikova G."/>
            <person name="Pati A."/>
            <person name="Chen A."/>
            <person name="Palaniappan K."/>
            <person name="Land M."/>
            <person name="Hauser L."/>
            <person name="Chang Y.J."/>
            <person name="Jeffries C.D."/>
            <person name="Detter J.C."/>
            <person name="Brettin T."/>
            <person name="Rohde M."/>
            <person name="Goker M."/>
            <person name="Bristow J."/>
            <person name="Eisen J.A."/>
            <person name="Markowitz V."/>
            <person name="Hugenholtz P."/>
            <person name="Kyrpides N.C."/>
            <person name="Klenk H.P."/>
            <person name="Chen F."/>
        </authorList>
    </citation>
    <scope>NUCLEOTIDE SEQUENCE [LARGE SCALE GENOMIC DNA]</scope>
    <source>
        <strain evidence="12">ATCC 700099 / DSM 44233 / CIP 104796 / JCM 9543 / NBRC 105858 / Y-104</strain>
    </source>
</reference>
<dbReference type="SUPFAM" id="SSF55874">
    <property type="entry name" value="ATPase domain of HSP90 chaperone/DNA topoisomerase II/histidine kinase"/>
    <property type="match status" value="1"/>
</dbReference>
<evidence type="ECO:0000259" key="10">
    <source>
        <dbReference type="Pfam" id="PF07730"/>
    </source>
</evidence>
<keyword evidence="12" id="KW-1185">Reference proteome</keyword>
<evidence type="ECO:0000313" key="12">
    <source>
        <dbReference type="Proteomes" id="UP000002218"/>
    </source>
</evidence>
<evidence type="ECO:0000256" key="6">
    <source>
        <dbReference type="ARBA" id="ARBA00022777"/>
    </source>
</evidence>
<comment type="catalytic activity">
    <reaction evidence="1">
        <text>ATP + protein L-histidine = ADP + protein N-phospho-L-histidine.</text>
        <dbReference type="EC" id="2.7.13.3"/>
    </reaction>
</comment>
<sequence length="557" mass="57427">MDESAVPPGRTGVVRTEDVRTPSGSYARAMAHPAVRVAALTALAVALAGALTVTAGAGVPEWIFGSVTTFALLLVLDHGLRSWRLAGRERRRTRTVLAVAPEVAAREAVVDERRRLAVDIAAGLRESLTAIGERATAAVTATDPTAAIQDVHREARRATADLRRHLGLLRDPPLPAAPVPDPVAAPRVPNGPDLLVAATVTALAVIEAIAYPLLEGWPRSWLSVALTGLAAAAIVGRRTAPGPAALAIGLTYLVALAFGAPVTGGFWCLATVGGVLWTIAIRPTSTGRDASCAGFLVVSAGASAWLLDPDNAALLMLVMLVALAGASIVRFVRSRTHRALERARVHEEEVGAATAAALASERTAFAREIHDTVSHAVGLIAVQAAAAEVSWPGDPAATRQALGVIAATATAAHADLVRLSPHRPARPRRPADLCELIDRIRAGGTQVRVVGLELIPPARLDVAYRLLQETLTNVLRHGGGAAAEVSVAVGEDLRIVVADAGGDGSGSGDPVARRGYGLIGLAERVSFAGGSMIAGPGPAGGYRVEVTLPPVADRVVT</sequence>
<feature type="transmembrane region" description="Helical" evidence="9">
    <location>
        <begin position="264"/>
        <end position="281"/>
    </location>
</feature>
<feature type="transmembrane region" description="Helical" evidence="9">
    <location>
        <begin position="220"/>
        <end position="236"/>
    </location>
</feature>
<evidence type="ECO:0000256" key="3">
    <source>
        <dbReference type="ARBA" id="ARBA00022553"/>
    </source>
</evidence>
<dbReference type="InterPro" id="IPR036890">
    <property type="entry name" value="HATPase_C_sf"/>
</dbReference>
<evidence type="ECO:0000256" key="2">
    <source>
        <dbReference type="ARBA" id="ARBA00012438"/>
    </source>
</evidence>
<evidence type="ECO:0000256" key="1">
    <source>
        <dbReference type="ARBA" id="ARBA00000085"/>
    </source>
</evidence>
<dbReference type="AlphaFoldDB" id="C8X729"/>
<dbReference type="HOGENOM" id="CLU_487306_0_0_11"/>
<dbReference type="STRING" id="479431.Namu_0479"/>
<dbReference type="KEGG" id="nml:Namu_0479"/>
<dbReference type="eggNOG" id="COG4585">
    <property type="taxonomic scope" value="Bacteria"/>
</dbReference>
<dbReference type="GO" id="GO:0000155">
    <property type="term" value="F:phosphorelay sensor kinase activity"/>
    <property type="evidence" value="ECO:0007669"/>
    <property type="project" value="InterPro"/>
</dbReference>
<feature type="transmembrane region" description="Helical" evidence="9">
    <location>
        <begin position="290"/>
        <end position="307"/>
    </location>
</feature>
<dbReference type="Proteomes" id="UP000002218">
    <property type="component" value="Chromosome"/>
</dbReference>
<dbReference type="GO" id="GO:0046983">
    <property type="term" value="F:protein dimerization activity"/>
    <property type="evidence" value="ECO:0007669"/>
    <property type="project" value="InterPro"/>
</dbReference>
<feature type="transmembrane region" description="Helical" evidence="9">
    <location>
        <begin position="37"/>
        <end position="56"/>
    </location>
</feature>
<keyword evidence="5" id="KW-0547">Nucleotide-binding</keyword>
<gene>
    <name evidence="11" type="ordered locus">Namu_0479</name>
</gene>
<protein>
    <recommendedName>
        <fullName evidence="2">histidine kinase</fullName>
        <ecNumber evidence="2">2.7.13.3</ecNumber>
    </recommendedName>
</protein>
<dbReference type="Gene3D" id="1.20.5.1930">
    <property type="match status" value="1"/>
</dbReference>
<keyword evidence="9" id="KW-1133">Transmembrane helix</keyword>
<keyword evidence="6 11" id="KW-0418">Kinase</keyword>
<dbReference type="Gene3D" id="3.30.565.10">
    <property type="entry name" value="Histidine kinase-like ATPase, C-terminal domain"/>
    <property type="match status" value="1"/>
</dbReference>
<feature type="domain" description="Signal transduction histidine kinase subgroup 3 dimerisation and phosphoacceptor" evidence="10">
    <location>
        <begin position="361"/>
        <end position="416"/>
    </location>
</feature>
<dbReference type="Pfam" id="PF07730">
    <property type="entry name" value="HisKA_3"/>
    <property type="match status" value="1"/>
</dbReference>
<dbReference type="InterPro" id="IPR050482">
    <property type="entry name" value="Sensor_HK_TwoCompSys"/>
</dbReference>
<dbReference type="GO" id="GO:0005524">
    <property type="term" value="F:ATP binding"/>
    <property type="evidence" value="ECO:0007669"/>
    <property type="project" value="UniProtKB-KW"/>
</dbReference>
<dbReference type="CDD" id="cd16917">
    <property type="entry name" value="HATPase_UhpB-NarQ-NarX-like"/>
    <property type="match status" value="1"/>
</dbReference>
<keyword evidence="7" id="KW-0067">ATP-binding</keyword>
<evidence type="ECO:0000256" key="9">
    <source>
        <dbReference type="SAM" id="Phobius"/>
    </source>
</evidence>
<dbReference type="GO" id="GO:0016020">
    <property type="term" value="C:membrane"/>
    <property type="evidence" value="ECO:0007669"/>
    <property type="project" value="InterPro"/>
</dbReference>
<name>C8X729_NAKMY</name>
<feature type="transmembrane region" description="Helical" evidence="9">
    <location>
        <begin position="62"/>
        <end position="80"/>
    </location>
</feature>
<evidence type="ECO:0000256" key="4">
    <source>
        <dbReference type="ARBA" id="ARBA00022679"/>
    </source>
</evidence>
<accession>C8X729</accession>
<evidence type="ECO:0000256" key="5">
    <source>
        <dbReference type="ARBA" id="ARBA00022741"/>
    </source>
</evidence>
<dbReference type="EMBL" id="CP001737">
    <property type="protein sequence ID" value="ACV76898.1"/>
    <property type="molecule type" value="Genomic_DNA"/>
</dbReference>
<feature type="transmembrane region" description="Helical" evidence="9">
    <location>
        <begin position="313"/>
        <end position="332"/>
    </location>
</feature>
<evidence type="ECO:0000313" key="11">
    <source>
        <dbReference type="EMBL" id="ACV76898.1"/>
    </source>
</evidence>
<reference evidence="12" key="1">
    <citation type="submission" date="2009-09" db="EMBL/GenBank/DDBJ databases">
        <title>The complete genome of Nakamurella multipartita DSM 44233.</title>
        <authorList>
            <consortium name="US DOE Joint Genome Institute (JGI-PGF)"/>
            <person name="Lucas S."/>
            <person name="Copeland A."/>
            <person name="Lapidus A."/>
            <person name="Glavina del Rio T."/>
            <person name="Dalin E."/>
            <person name="Tice H."/>
            <person name="Bruce D."/>
            <person name="Goodwin L."/>
            <person name="Pitluck S."/>
            <person name="Kyrpides N."/>
            <person name="Mavromatis K."/>
            <person name="Ivanova N."/>
            <person name="Ovchinnikova G."/>
            <person name="Sims D."/>
            <person name="Meincke L."/>
            <person name="Brettin T."/>
            <person name="Detter J.C."/>
            <person name="Han C."/>
            <person name="Larimer F."/>
            <person name="Land M."/>
            <person name="Hauser L."/>
            <person name="Markowitz V."/>
            <person name="Cheng J.-F."/>
            <person name="Hugenholtz P."/>
            <person name="Woyke T."/>
            <person name="Wu D."/>
            <person name="Klenk H.-P."/>
            <person name="Eisen J.A."/>
        </authorList>
    </citation>
    <scope>NUCLEOTIDE SEQUENCE [LARGE SCALE GENOMIC DNA]</scope>
    <source>
        <strain evidence="12">ATCC 700099 / DSM 44233 / CIP 104796 / JCM 9543 / NBRC 105858 / Y-104</strain>
    </source>
</reference>
<evidence type="ECO:0000256" key="8">
    <source>
        <dbReference type="ARBA" id="ARBA00023012"/>
    </source>
</evidence>
<keyword evidence="4" id="KW-0808">Transferase</keyword>
<dbReference type="InParanoid" id="C8X729"/>
<keyword evidence="9" id="KW-0812">Transmembrane</keyword>
<keyword evidence="9" id="KW-0472">Membrane</keyword>
<organism evidence="11 12">
    <name type="scientific">Nakamurella multipartita (strain ATCC 700099 / DSM 44233 / CIP 104796 / JCM 9543 / NBRC 105858 / Y-104)</name>
    <name type="common">Microsphaera multipartita</name>
    <dbReference type="NCBI Taxonomy" id="479431"/>
    <lineage>
        <taxon>Bacteria</taxon>
        <taxon>Bacillati</taxon>
        <taxon>Actinomycetota</taxon>
        <taxon>Actinomycetes</taxon>
        <taxon>Nakamurellales</taxon>
        <taxon>Nakamurellaceae</taxon>
        <taxon>Nakamurella</taxon>
    </lineage>
</organism>
<dbReference type="PANTHER" id="PTHR24421:SF10">
    <property type="entry name" value="NITRATE_NITRITE SENSOR PROTEIN NARQ"/>
    <property type="match status" value="1"/>
</dbReference>
<keyword evidence="3" id="KW-0597">Phosphoprotein</keyword>
<dbReference type="PANTHER" id="PTHR24421">
    <property type="entry name" value="NITRATE/NITRITE SENSOR PROTEIN NARX-RELATED"/>
    <property type="match status" value="1"/>
</dbReference>